<evidence type="ECO:0000256" key="1">
    <source>
        <dbReference type="SAM" id="MobiDB-lite"/>
    </source>
</evidence>
<dbReference type="EMBL" id="LAOD01000038">
    <property type="protein sequence ID" value="KJV80220.1"/>
    <property type="molecule type" value="Genomic_DNA"/>
</dbReference>
<organism evidence="4 5">
    <name type="scientific">Anaplasma phagocytophilum str. CRT53-1</name>
    <dbReference type="NCBI Taxonomy" id="1359157"/>
    <lineage>
        <taxon>Bacteria</taxon>
        <taxon>Pseudomonadati</taxon>
        <taxon>Pseudomonadota</taxon>
        <taxon>Alphaproteobacteria</taxon>
        <taxon>Rickettsiales</taxon>
        <taxon>Anaplasmataceae</taxon>
        <taxon>Anaplasma</taxon>
        <taxon>phagocytophilum group</taxon>
    </lineage>
</organism>
<feature type="domain" description="Msp4/OMP-like" evidence="3">
    <location>
        <begin position="22"/>
        <end position="135"/>
    </location>
</feature>
<comment type="caution">
    <text evidence="4">The sequence shown here is derived from an EMBL/GenBank/DDBJ whole genome shotgun (WGS) entry which is preliminary data.</text>
</comment>
<proteinExistence type="predicted"/>
<feature type="domain" description="Msp4/OMP-like" evidence="3">
    <location>
        <begin position="298"/>
        <end position="431"/>
    </location>
</feature>
<dbReference type="PATRIC" id="fig|1359157.3.peg.1454"/>
<dbReference type="SUPFAM" id="SSF56925">
    <property type="entry name" value="OMPA-like"/>
    <property type="match status" value="1"/>
</dbReference>
<sequence length="431" mass="46748">MGCVIMPMLVLMASCDAMARQGGYFYVGLDYSPTFVNIKNFSIGESNGGTKKIYPYLREGDIVKLEADRFDWNRPDPRISFNNNTFVAMGGSAGYGMGNTRVEVEIGYECFKKRGIRDSGKDEADKVYLLATELAYDVVTYQTDKLAAALAKIPGKDIVRFAKAVEIFHPNIEKKICVTKKQSSGSKYGKYASITDNSDGGGGHHSRKGEVAVCGAVATHDSGGVMTAQTFKDFVSATLLGDGSKNWPTSTAIVDDSKKEKGKRGNPEPVTNDNAEAVARDLVNELTPEEKTIVAGLLAKTIEGAEVVEIKSISTTSFIVSVCSDITSEDFVAVPYACLGLGGNMIEVVEGQSTFKPAYKLKVGLSYQLSQKVNAFADVFYHRVLGNGEYSDLPVRHLIRDRTPEGRSKNAATANFSIKYTGAELGIQLRF</sequence>
<evidence type="ECO:0000313" key="4">
    <source>
        <dbReference type="EMBL" id="KJV80220.1"/>
    </source>
</evidence>
<feature type="region of interest" description="Disordered" evidence="1">
    <location>
        <begin position="250"/>
        <end position="272"/>
    </location>
</feature>
<protein>
    <submittedName>
        <fullName evidence="4">Surface antigen family protein</fullName>
    </submittedName>
</protein>
<keyword evidence="2" id="KW-0732">Signal</keyword>
<dbReference type="Pfam" id="PF01617">
    <property type="entry name" value="Surface_Ag_2"/>
    <property type="match status" value="2"/>
</dbReference>
<reference evidence="4 5" key="1">
    <citation type="submission" date="2015-01" db="EMBL/GenBank/DDBJ databases">
        <title>Genome Sequencing of Rickettsiales.</title>
        <authorList>
            <person name="Daugherty S.C."/>
            <person name="Su Q."/>
            <person name="Abolude K."/>
            <person name="Beier-Sexton M."/>
            <person name="Carlyon J.A."/>
            <person name="Carter R."/>
            <person name="Day N.P."/>
            <person name="Dumler S.J."/>
            <person name="Dyachenko V."/>
            <person name="Godinez A."/>
            <person name="Kurtti T.J."/>
            <person name="Lichay M."/>
            <person name="Mullins K.E."/>
            <person name="Ott S."/>
            <person name="Pappas-Brown V."/>
            <person name="Paris D.H."/>
            <person name="Patel P."/>
            <person name="Richards A.L."/>
            <person name="Sadzewicz L."/>
            <person name="Sears K."/>
            <person name="Seidman D."/>
            <person name="Sengamalay N."/>
            <person name="Stenos J."/>
            <person name="Tallon L.J."/>
            <person name="Vincent G."/>
            <person name="Fraser C.M."/>
            <person name="Munderloh U."/>
            <person name="Dunning-Hotopp J.C."/>
        </authorList>
    </citation>
    <scope>NUCLEOTIDE SEQUENCE [LARGE SCALE GENOMIC DNA]</scope>
    <source>
        <strain evidence="4 5">CRT53-1</strain>
    </source>
</reference>
<feature type="chain" id="PRO_5002465433" evidence="2">
    <location>
        <begin position="20"/>
        <end position="431"/>
    </location>
</feature>
<dbReference type="AlphaFoldDB" id="A0A0F3PIP9"/>
<accession>A0A0F3PIP9</accession>
<dbReference type="InterPro" id="IPR011250">
    <property type="entry name" value="OMP/PagP_B-barrel"/>
</dbReference>
<feature type="compositionally biased region" description="Basic and acidic residues" evidence="1">
    <location>
        <begin position="255"/>
        <end position="266"/>
    </location>
</feature>
<evidence type="ECO:0000256" key="2">
    <source>
        <dbReference type="SAM" id="SignalP"/>
    </source>
</evidence>
<name>A0A0F3PIP9_ANAPH</name>
<dbReference type="InterPro" id="IPR002566">
    <property type="entry name" value="Msp4_OMP-like"/>
</dbReference>
<dbReference type="Gene3D" id="2.40.160.20">
    <property type="match status" value="1"/>
</dbReference>
<gene>
    <name evidence="4" type="ORF">APHCRT_1555</name>
</gene>
<evidence type="ECO:0000259" key="3">
    <source>
        <dbReference type="Pfam" id="PF01617"/>
    </source>
</evidence>
<dbReference type="Proteomes" id="UP000033722">
    <property type="component" value="Unassembled WGS sequence"/>
</dbReference>
<feature type="signal peptide" evidence="2">
    <location>
        <begin position="1"/>
        <end position="19"/>
    </location>
</feature>
<evidence type="ECO:0000313" key="5">
    <source>
        <dbReference type="Proteomes" id="UP000033722"/>
    </source>
</evidence>